<dbReference type="Proteomes" id="UP001153076">
    <property type="component" value="Unassembled WGS sequence"/>
</dbReference>
<organism evidence="1 2">
    <name type="scientific">Carnegiea gigantea</name>
    <dbReference type="NCBI Taxonomy" id="171969"/>
    <lineage>
        <taxon>Eukaryota</taxon>
        <taxon>Viridiplantae</taxon>
        <taxon>Streptophyta</taxon>
        <taxon>Embryophyta</taxon>
        <taxon>Tracheophyta</taxon>
        <taxon>Spermatophyta</taxon>
        <taxon>Magnoliopsida</taxon>
        <taxon>eudicotyledons</taxon>
        <taxon>Gunneridae</taxon>
        <taxon>Pentapetalae</taxon>
        <taxon>Caryophyllales</taxon>
        <taxon>Cactineae</taxon>
        <taxon>Cactaceae</taxon>
        <taxon>Cactoideae</taxon>
        <taxon>Echinocereeae</taxon>
        <taxon>Carnegiea</taxon>
    </lineage>
</organism>
<keyword evidence="2" id="KW-1185">Reference proteome</keyword>
<gene>
    <name evidence="1" type="ORF">Cgig2_021849</name>
</gene>
<reference evidence="1" key="1">
    <citation type="submission" date="2022-04" db="EMBL/GenBank/DDBJ databases">
        <title>Carnegiea gigantea Genome sequencing and assembly v2.</title>
        <authorList>
            <person name="Copetti D."/>
            <person name="Sanderson M.J."/>
            <person name="Burquez A."/>
            <person name="Wojciechowski M.F."/>
        </authorList>
    </citation>
    <scope>NUCLEOTIDE SEQUENCE</scope>
    <source>
        <strain evidence="1">SGP5-SGP5p</strain>
        <tissue evidence="1">Aerial part</tissue>
    </source>
</reference>
<comment type="caution">
    <text evidence="1">The sequence shown here is derived from an EMBL/GenBank/DDBJ whole genome shotgun (WGS) entry which is preliminary data.</text>
</comment>
<sequence>MSIQREQRRRLKRPASIARMLRGGTPMINERSCRCVFNEKGQPIGPTDKVVNEFSKFLCTIADNYTWAPLICTRLLFEIRGELSNRIKRDHYYNDEKGVFGLVTAIWKGCLHTTNLKGNEVDKPQALALEFIDAIRVSLGEEMQNDFDAHKEKMDVELKLRKTKSSIYKKK</sequence>
<proteinExistence type="predicted"/>
<evidence type="ECO:0000313" key="2">
    <source>
        <dbReference type="Proteomes" id="UP001153076"/>
    </source>
</evidence>
<evidence type="ECO:0000313" key="1">
    <source>
        <dbReference type="EMBL" id="KAJ8424010.1"/>
    </source>
</evidence>
<protein>
    <submittedName>
        <fullName evidence="1">Uncharacterized protein</fullName>
    </submittedName>
</protein>
<dbReference type="AlphaFoldDB" id="A0A9Q1JM83"/>
<dbReference type="EMBL" id="JAKOGI010001804">
    <property type="protein sequence ID" value="KAJ8424010.1"/>
    <property type="molecule type" value="Genomic_DNA"/>
</dbReference>
<accession>A0A9Q1JM83</accession>
<name>A0A9Q1JM83_9CARY</name>